<comment type="caution">
    <text evidence="1">The sequence shown here is derived from an EMBL/GenBank/DDBJ whole genome shotgun (WGS) entry which is preliminary data.</text>
</comment>
<dbReference type="Proteomes" id="UP000772434">
    <property type="component" value="Unassembled WGS sequence"/>
</dbReference>
<keyword evidence="2" id="KW-1185">Reference proteome</keyword>
<proteinExistence type="predicted"/>
<organism evidence="1 2">
    <name type="scientific">Rhodocollybia butyracea</name>
    <dbReference type="NCBI Taxonomy" id="206335"/>
    <lineage>
        <taxon>Eukaryota</taxon>
        <taxon>Fungi</taxon>
        <taxon>Dikarya</taxon>
        <taxon>Basidiomycota</taxon>
        <taxon>Agaricomycotina</taxon>
        <taxon>Agaricomycetes</taxon>
        <taxon>Agaricomycetidae</taxon>
        <taxon>Agaricales</taxon>
        <taxon>Marasmiineae</taxon>
        <taxon>Omphalotaceae</taxon>
        <taxon>Rhodocollybia</taxon>
    </lineage>
</organism>
<sequence length="452" mass="52065">MLAPFPSKQYIHDHTSSIPTLSNGIIQPNLAHPWTSRSALFVPELITEIFKYSTVEDLYTYAAVCLYWEEPAQARLLETVQLDNAVQMRYLRTKPTFRRYVRNLITEIDFDIPIHEFLIPELAFPQGVHTHQCTERPMIIKSWHLTRPHAFTKSKFIIAGLHSYSNTLHTFHIHGSLWLDLEMFCDLLNALGNCRKLENLALPASLVFFHSETPEQRISQCEQAFSTKLVTSMDKPRILRLQLISTNRRNILCPAKLPKDIHATWIPHPNCPLSFADTLQLIVGQGADLQCVLPMVSKLESLEICCENPSLWTNYSELMNAPLRLPYLKSLWMGFTDVDAAPSFLRIIDTPEIETIKIRYPWIWNYLHSSFFEHKFRDVIREITKLGVEGSFPKLLKKIYIEGTRCILSPSLPVEPPKWFLDVFDAGNIKSNSVQLLLEPITTVMRTHDGLD</sequence>
<evidence type="ECO:0000313" key="1">
    <source>
        <dbReference type="EMBL" id="KAF9065499.1"/>
    </source>
</evidence>
<evidence type="ECO:0000313" key="2">
    <source>
        <dbReference type="Proteomes" id="UP000772434"/>
    </source>
</evidence>
<dbReference type="EMBL" id="JADNRY010000103">
    <property type="protein sequence ID" value="KAF9065499.1"/>
    <property type="molecule type" value="Genomic_DNA"/>
</dbReference>
<reference evidence="1" key="1">
    <citation type="submission" date="2020-11" db="EMBL/GenBank/DDBJ databases">
        <authorList>
            <consortium name="DOE Joint Genome Institute"/>
            <person name="Ahrendt S."/>
            <person name="Riley R."/>
            <person name="Andreopoulos W."/>
            <person name="Labutti K."/>
            <person name="Pangilinan J."/>
            <person name="Ruiz-Duenas F.J."/>
            <person name="Barrasa J.M."/>
            <person name="Sanchez-Garcia M."/>
            <person name="Camarero S."/>
            <person name="Miyauchi S."/>
            <person name="Serrano A."/>
            <person name="Linde D."/>
            <person name="Babiker R."/>
            <person name="Drula E."/>
            <person name="Ayuso-Fernandez I."/>
            <person name="Pacheco R."/>
            <person name="Padilla G."/>
            <person name="Ferreira P."/>
            <person name="Barriuso J."/>
            <person name="Kellner H."/>
            <person name="Castanera R."/>
            <person name="Alfaro M."/>
            <person name="Ramirez L."/>
            <person name="Pisabarro A.G."/>
            <person name="Kuo A."/>
            <person name="Tritt A."/>
            <person name="Lipzen A."/>
            <person name="He G."/>
            <person name="Yan M."/>
            <person name="Ng V."/>
            <person name="Cullen D."/>
            <person name="Martin F."/>
            <person name="Rosso M.-N."/>
            <person name="Henrissat B."/>
            <person name="Hibbett D."/>
            <person name="Martinez A.T."/>
            <person name="Grigoriev I.V."/>
        </authorList>
    </citation>
    <scope>NUCLEOTIDE SEQUENCE</scope>
    <source>
        <strain evidence="1">AH 40177</strain>
    </source>
</reference>
<gene>
    <name evidence="1" type="ORF">BDP27DRAFT_1366393</name>
</gene>
<evidence type="ECO:0008006" key="3">
    <source>
        <dbReference type="Google" id="ProtNLM"/>
    </source>
</evidence>
<name>A0A9P5PLL6_9AGAR</name>
<accession>A0A9P5PLL6</accession>
<protein>
    <recommendedName>
        <fullName evidence="3">F-box domain-containing protein</fullName>
    </recommendedName>
</protein>
<dbReference type="OrthoDB" id="2870423at2759"/>
<dbReference type="AlphaFoldDB" id="A0A9P5PLL6"/>